<sequence length="327" mass="38624">MINPLVSIIIPTFNRAHLIGETLGSILTQTYQNWECIIVDDGSTDNTVEVVNKYIEKDKRFKLYYRPSDRQPGGNAARNYGFEVSNGEYVKWFDSDDIMYPEFLQTQVSILTNNKLLDFCTCQWEYFYEDGKIAKIYINLNPESHPLYAYLLDWHVFATPSPLWNRTFLANKNLFDVNLFRSQEADFHFRMLSFSPKYVAHADFLYKVRRGHESIESTSADLKKQLSVLHYFENAFNIVHQKTFEEKSILQKYLIFRILGQIYIVVSREKNLIARLKYYHFQKTIFKYGLYLGIGSFIRIQLGFSILLLFNKGYSLIILKKFDLRKK</sequence>
<dbReference type="RefSeq" id="WP_379798703.1">
    <property type="nucleotide sequence ID" value="NZ_JBHSFY010000008.1"/>
</dbReference>
<comment type="caution">
    <text evidence="3">The sequence shown here is derived from an EMBL/GenBank/DDBJ whole genome shotgun (WGS) entry which is preliminary data.</text>
</comment>
<gene>
    <name evidence="3" type="ORF">ACFO3N_14180</name>
</gene>
<protein>
    <submittedName>
        <fullName evidence="3">Glycosyltransferase family 2 protein</fullName>
    </submittedName>
</protein>
<dbReference type="PANTHER" id="PTHR22916:SF3">
    <property type="entry name" value="UDP-GLCNAC:BETAGAL BETA-1,3-N-ACETYLGLUCOSAMINYLTRANSFERASE-LIKE PROTEIN 1"/>
    <property type="match status" value="1"/>
</dbReference>
<proteinExistence type="predicted"/>
<dbReference type="SUPFAM" id="SSF53448">
    <property type="entry name" value="Nucleotide-diphospho-sugar transferases"/>
    <property type="match status" value="1"/>
</dbReference>
<keyword evidence="1" id="KW-0812">Transmembrane</keyword>
<accession>A0ABV8ZFE3</accession>
<dbReference type="InterPro" id="IPR001173">
    <property type="entry name" value="Glyco_trans_2-like"/>
</dbReference>
<keyword evidence="1" id="KW-1133">Transmembrane helix</keyword>
<dbReference type="EMBL" id="JBHSFY010000008">
    <property type="protein sequence ID" value="MFC4478219.1"/>
    <property type="molecule type" value="Genomic_DNA"/>
</dbReference>
<name>A0ABV8ZFE3_9FLAO</name>
<evidence type="ECO:0000313" key="3">
    <source>
        <dbReference type="EMBL" id="MFC4478219.1"/>
    </source>
</evidence>
<dbReference type="Gene3D" id="3.90.550.10">
    <property type="entry name" value="Spore Coat Polysaccharide Biosynthesis Protein SpsA, Chain A"/>
    <property type="match status" value="1"/>
</dbReference>
<reference evidence="4" key="1">
    <citation type="journal article" date="2019" name="Int. J. Syst. Evol. Microbiol.">
        <title>The Global Catalogue of Microorganisms (GCM) 10K type strain sequencing project: providing services to taxonomists for standard genome sequencing and annotation.</title>
        <authorList>
            <consortium name="The Broad Institute Genomics Platform"/>
            <consortium name="The Broad Institute Genome Sequencing Center for Infectious Disease"/>
            <person name="Wu L."/>
            <person name="Ma J."/>
        </authorList>
    </citation>
    <scope>NUCLEOTIDE SEQUENCE [LARGE SCALE GENOMIC DNA]</scope>
    <source>
        <strain evidence="4">NBRC 103627</strain>
    </source>
</reference>
<keyword evidence="1" id="KW-0472">Membrane</keyword>
<dbReference type="Pfam" id="PF00535">
    <property type="entry name" value="Glycos_transf_2"/>
    <property type="match status" value="1"/>
</dbReference>
<dbReference type="PANTHER" id="PTHR22916">
    <property type="entry name" value="GLYCOSYLTRANSFERASE"/>
    <property type="match status" value="1"/>
</dbReference>
<keyword evidence="4" id="KW-1185">Reference proteome</keyword>
<organism evidence="3 4">
    <name type="scientific">Flavobacterium chungangensis</name>
    <dbReference type="NCBI Taxonomy" id="2708132"/>
    <lineage>
        <taxon>Bacteria</taxon>
        <taxon>Pseudomonadati</taxon>
        <taxon>Bacteroidota</taxon>
        <taxon>Flavobacteriia</taxon>
        <taxon>Flavobacteriales</taxon>
        <taxon>Flavobacteriaceae</taxon>
        <taxon>Flavobacterium</taxon>
    </lineage>
</organism>
<evidence type="ECO:0000256" key="1">
    <source>
        <dbReference type="SAM" id="Phobius"/>
    </source>
</evidence>
<evidence type="ECO:0000313" key="4">
    <source>
        <dbReference type="Proteomes" id="UP001596003"/>
    </source>
</evidence>
<dbReference type="InterPro" id="IPR029044">
    <property type="entry name" value="Nucleotide-diphossugar_trans"/>
</dbReference>
<feature type="domain" description="Glycosyltransferase 2-like" evidence="2">
    <location>
        <begin position="7"/>
        <end position="138"/>
    </location>
</feature>
<dbReference type="Proteomes" id="UP001596003">
    <property type="component" value="Unassembled WGS sequence"/>
</dbReference>
<evidence type="ECO:0000259" key="2">
    <source>
        <dbReference type="Pfam" id="PF00535"/>
    </source>
</evidence>
<feature type="transmembrane region" description="Helical" evidence="1">
    <location>
        <begin position="288"/>
        <end position="310"/>
    </location>
</feature>
<dbReference type="CDD" id="cd00761">
    <property type="entry name" value="Glyco_tranf_GTA_type"/>
    <property type="match status" value="1"/>
</dbReference>